<dbReference type="Pfam" id="PF20703">
    <property type="entry name" value="nSTAND1"/>
    <property type="match status" value="1"/>
</dbReference>
<dbReference type="InterPro" id="IPR036322">
    <property type="entry name" value="WD40_repeat_dom_sf"/>
</dbReference>
<protein>
    <recommendedName>
        <fullName evidence="1">Novel STAND NTPase 1 domain-containing protein</fullName>
    </recommendedName>
</protein>
<dbReference type="RefSeq" id="WP_378605636.1">
    <property type="nucleotide sequence ID" value="NZ_JBHSQN010000010.1"/>
</dbReference>
<comment type="caution">
    <text evidence="2">The sequence shown here is derived from an EMBL/GenBank/DDBJ whole genome shotgun (WGS) entry which is preliminary data.</text>
</comment>
<organism evidence="2 3">
    <name type="scientific">Nocardia lasii</name>
    <dbReference type="NCBI Taxonomy" id="1616107"/>
    <lineage>
        <taxon>Bacteria</taxon>
        <taxon>Bacillati</taxon>
        <taxon>Actinomycetota</taxon>
        <taxon>Actinomycetes</taxon>
        <taxon>Mycobacteriales</taxon>
        <taxon>Nocardiaceae</taxon>
        <taxon>Nocardia</taxon>
    </lineage>
</organism>
<accession>A0ABW1JSW3</accession>
<dbReference type="InterPro" id="IPR027417">
    <property type="entry name" value="P-loop_NTPase"/>
</dbReference>
<dbReference type="SUPFAM" id="SSF50978">
    <property type="entry name" value="WD40 repeat-like"/>
    <property type="match status" value="1"/>
</dbReference>
<dbReference type="Gene3D" id="3.40.50.1460">
    <property type="match status" value="1"/>
</dbReference>
<sequence length="1455" mass="155330">MTVRPPQLPPGTVAVLIAVERYALGTGWELDGPMNDLVLFAEMLIARGVDPRDIIALASPSSGRSKDAAALPAGIELRPADQDKIVAALTEDLQHRDEMASRRSASGLLIVYVGGHGFVHANRARLLHSGATVTDMRNLDLDRLMEIMRSSYYAGHPNQLFIADMCLTESRHMTGHSDVYSEHLQGGDPLFVPPTQRGLFAASPGQTAANDTMLGTGVYSRALRSAIQQVEAETGQSGLLQPDLLMTRVQQDFARSGVRQQPQLRSIGGQARYVAPSNLVRRDSPYQGLKPFGQYDSALFFGRASAIRSVTTRVRAALGHGGFVVVSGVSGSGKSSLIRAGVVPALVSGSSSDATDCCWRPVVFSPKTAPMEELSNAISTLRGDHPDIGLIPPHRWGHVVAAAVTNMPLDRAAPARFVLVVDQFESVFTSGEVELGQLEEFLVALCSIAQSRDGDGNSVAVVIVVIRNDFEGALAEHANLESQREVMAPLLHAVRARYLLTGMTDDQLRIAIAGPAASLGVQVQDQLIDLLLQELRTRTRRTFGGSIGSGGALPLLSYALDLVWRDRDTASDRLTVRDYERTGGIEEAVGTTAEEVYLRLGPAERAEAERVFVNYLTTSHDQVDYARSARVDEVISGAATGSGAAVSTMLEAFAAKRLIVIDGPTVTVSHEALLSSWPSLRTWLSQVRNERNELAALHEEASKWLASAADAPLLTAQRTTSARRLVDRITRGAIAGLDVPAIVTEFLVASEHMHRRKTIIRRWQAGGLVTVVLVLTGLLVVVWNQGNTNRIQRDEAIQSVLIDQSNSLADLDPSGSRLSSLAAGEIGVRGGAPAEFAKLAAAARRQISVVKTDIAATAASTDATGATVALSSSGKTEVWRDGYRVAGPYSGSWDAALSPDGTVLAGGRPGGIQLWDVRTGAETRFLEIGDGSYVQPVFADDERLLIVSEQGVVTQWSLRANAVVATTRPPTDLGSFRFLRATPDGRGIVVHAESRVLLWTLIDNRIVELPTTNSILSATFNATGSVFAVSDGSGQTRLWNVHDGTPRGAPFVGGSYASIIAYDPTDATLAAVDFSGTLRVWDLFHPELGAATVATSLGRPVLLKFTDGGSRLLTVTEDGLLRTWNLATFRQTSNLLAAGPAGLTIGSDGDLLSFNARGQLESRTADRWNDVRMLWSPTTDETFGGLALDGRYLATVGSSVSRPSTTVIDLRTYASAELPMPSPQYLSLQRNGYLIASSSERGTLVLRSDMSSVGPSMAPMVSGSVAALSADGRRLARTDENGGLQLFNVPSGAFLGGTPAPGTTSIRQIAFVGEGRWIITVGHDSMARLWDTLQPEIPPTRLANANAFAAAPSGDVVALAAGERVELWHLPTKRLLVAPLFSATTINLSLAFSASGDRMFTASGLNWIGVWDTTPLSGVTAYLCAMEPEGLTRARWLQLVPPGPAHRDPCAAQPR</sequence>
<dbReference type="SUPFAM" id="SSF82171">
    <property type="entry name" value="DPP6 N-terminal domain-like"/>
    <property type="match status" value="1"/>
</dbReference>
<name>A0ABW1JSW3_9NOCA</name>
<reference evidence="3" key="1">
    <citation type="journal article" date="2019" name="Int. J. Syst. Evol. Microbiol.">
        <title>The Global Catalogue of Microorganisms (GCM) 10K type strain sequencing project: providing services to taxonomists for standard genome sequencing and annotation.</title>
        <authorList>
            <consortium name="The Broad Institute Genomics Platform"/>
            <consortium name="The Broad Institute Genome Sequencing Center for Infectious Disease"/>
            <person name="Wu L."/>
            <person name="Ma J."/>
        </authorList>
    </citation>
    <scope>NUCLEOTIDE SEQUENCE [LARGE SCALE GENOMIC DNA]</scope>
    <source>
        <strain evidence="3">CCUG 36956</strain>
    </source>
</reference>
<evidence type="ECO:0000313" key="3">
    <source>
        <dbReference type="Proteomes" id="UP001596223"/>
    </source>
</evidence>
<dbReference type="InterPro" id="IPR001680">
    <property type="entry name" value="WD40_rpt"/>
</dbReference>
<feature type="domain" description="Novel STAND NTPase 1" evidence="1">
    <location>
        <begin position="285"/>
        <end position="708"/>
    </location>
</feature>
<dbReference type="Pfam" id="PF00400">
    <property type="entry name" value="WD40"/>
    <property type="match status" value="1"/>
</dbReference>
<dbReference type="PANTHER" id="PTHR19879">
    <property type="entry name" value="TRANSCRIPTION INITIATION FACTOR TFIID"/>
    <property type="match status" value="1"/>
</dbReference>
<dbReference type="SMART" id="SM00320">
    <property type="entry name" value="WD40"/>
    <property type="match status" value="6"/>
</dbReference>
<dbReference type="SUPFAM" id="SSF52540">
    <property type="entry name" value="P-loop containing nucleoside triphosphate hydrolases"/>
    <property type="match status" value="1"/>
</dbReference>
<dbReference type="PANTHER" id="PTHR19879:SF9">
    <property type="entry name" value="TRANSCRIPTION INITIATION FACTOR TFIID SUBUNIT 5"/>
    <property type="match status" value="1"/>
</dbReference>
<evidence type="ECO:0000259" key="1">
    <source>
        <dbReference type="Pfam" id="PF20703"/>
    </source>
</evidence>
<dbReference type="EMBL" id="JBHSQN010000010">
    <property type="protein sequence ID" value="MFC6012305.1"/>
    <property type="molecule type" value="Genomic_DNA"/>
</dbReference>
<dbReference type="InterPro" id="IPR015943">
    <property type="entry name" value="WD40/YVTN_repeat-like_dom_sf"/>
</dbReference>
<proteinExistence type="predicted"/>
<gene>
    <name evidence="2" type="ORF">ACFP3H_14690</name>
</gene>
<dbReference type="InterPro" id="IPR049052">
    <property type="entry name" value="nSTAND1"/>
</dbReference>
<dbReference type="Gene3D" id="2.130.10.10">
    <property type="entry name" value="YVTN repeat-like/Quinoprotein amine dehydrogenase"/>
    <property type="match status" value="3"/>
</dbReference>
<dbReference type="Proteomes" id="UP001596223">
    <property type="component" value="Unassembled WGS sequence"/>
</dbReference>
<keyword evidence="3" id="KW-1185">Reference proteome</keyword>
<evidence type="ECO:0000313" key="2">
    <source>
        <dbReference type="EMBL" id="MFC6012305.1"/>
    </source>
</evidence>